<protein>
    <submittedName>
        <fullName evidence="1">Uncharacterized protein</fullName>
    </submittedName>
</protein>
<reference evidence="1 2" key="1">
    <citation type="journal article" date="2015" name="BMC Genomics">
        <title>Gene expression during zombie ant biting behavior reflects the complexity underlying fungal parasitic behavioral manipulation.</title>
        <authorList>
            <person name="de Bekker C."/>
            <person name="Ohm R.A."/>
            <person name="Loreto R.G."/>
            <person name="Sebastian A."/>
            <person name="Albert I."/>
            <person name="Merrow M."/>
            <person name="Brachmann A."/>
            <person name="Hughes D.P."/>
        </authorList>
    </citation>
    <scope>NUCLEOTIDE SEQUENCE [LARGE SCALE GENOMIC DNA]</scope>
    <source>
        <strain evidence="1 2">SC16a</strain>
    </source>
</reference>
<evidence type="ECO:0000313" key="2">
    <source>
        <dbReference type="Proteomes" id="UP000037136"/>
    </source>
</evidence>
<keyword evidence="2" id="KW-1185">Reference proteome</keyword>
<evidence type="ECO:0000313" key="1">
    <source>
        <dbReference type="EMBL" id="PFH63159.1"/>
    </source>
</evidence>
<gene>
    <name evidence="1" type="ORF">XA68_17268</name>
</gene>
<organism evidence="1 2">
    <name type="scientific">Ophiocordyceps unilateralis</name>
    <name type="common">Zombie-ant fungus</name>
    <name type="synonym">Torrubia unilateralis</name>
    <dbReference type="NCBI Taxonomy" id="268505"/>
    <lineage>
        <taxon>Eukaryota</taxon>
        <taxon>Fungi</taxon>
        <taxon>Dikarya</taxon>
        <taxon>Ascomycota</taxon>
        <taxon>Pezizomycotina</taxon>
        <taxon>Sordariomycetes</taxon>
        <taxon>Hypocreomycetidae</taxon>
        <taxon>Hypocreales</taxon>
        <taxon>Ophiocordycipitaceae</taxon>
        <taxon>Ophiocordyceps</taxon>
    </lineage>
</organism>
<dbReference type="EMBL" id="LAZP02000007">
    <property type="protein sequence ID" value="PFH63159.1"/>
    <property type="molecule type" value="Genomic_DNA"/>
</dbReference>
<accession>A0A2A9PP67</accession>
<dbReference type="OrthoDB" id="4965594at2759"/>
<comment type="caution">
    <text evidence="1">The sequence shown here is derived from an EMBL/GenBank/DDBJ whole genome shotgun (WGS) entry which is preliminary data.</text>
</comment>
<dbReference type="STRING" id="268505.A0A2A9PP67"/>
<dbReference type="AlphaFoldDB" id="A0A2A9PP67"/>
<name>A0A2A9PP67_OPHUN</name>
<sequence>MRGAIVPVVPQVCHFESQPCLWRNKNSHGDCRPYKPIEIEGNPYTQRVATTKFLTREELCNKDTDGVNPGKECCKAYGGSCGPNHLDLWCQPSVPTNQTQEKTVKKMQKTAETCTYKGRTCQWYGTSPSCGGNEFYEGMWNSYNGRRRQLIVTTREDSKWQICNRRDTWLTPNPGECCQKYGYGCLSGYKRLWCDE</sequence>
<reference evidence="1 2" key="2">
    <citation type="journal article" date="2017" name="Sci. Rep.">
        <title>Ant-infecting Ophiocordyceps genomes reveal a high diversity of potential behavioral manipulation genes and a possible major role for enterotoxins.</title>
        <authorList>
            <person name="de Bekker C."/>
            <person name="Ohm R.A."/>
            <person name="Evans H.C."/>
            <person name="Brachmann A."/>
            <person name="Hughes D.P."/>
        </authorList>
    </citation>
    <scope>NUCLEOTIDE SEQUENCE [LARGE SCALE GENOMIC DNA]</scope>
    <source>
        <strain evidence="1 2">SC16a</strain>
    </source>
</reference>
<proteinExistence type="predicted"/>
<dbReference type="Proteomes" id="UP000037136">
    <property type="component" value="Unassembled WGS sequence"/>
</dbReference>